<feature type="compositionally biased region" description="Polar residues" evidence="1">
    <location>
        <begin position="273"/>
        <end position="282"/>
    </location>
</feature>
<dbReference type="OrthoDB" id="1100725at2"/>
<dbReference type="AlphaFoldDB" id="A0A1M5PAI7"/>
<dbReference type="RefSeq" id="WP_073134516.1">
    <property type="nucleotide sequence ID" value="NZ_FQWQ01000001.1"/>
</dbReference>
<dbReference type="EMBL" id="FQWQ01000001">
    <property type="protein sequence ID" value="SHG98752.1"/>
    <property type="molecule type" value="Genomic_DNA"/>
</dbReference>
<sequence>MDEKISLEAIALYGDAYADKVLKGFFASKEKITGQEILSLCNVQQVNLFIVRELFKSWREETKKLKSAYFDYENEEVKESLENLMRVLSQNISIGQAHFAPLLKKAVSQALLAVFDPYDFFAMILAGKNNKLEVAPFREEIKYLKINKAPLERMLQKLEERDVKEISGNEAFAILDQILEEVNFNPEDVEEYLEKFSAVVPLDANKFYVSKMQAPEIVSTPPAPKPAPTLPPPPGQPLITPLVKEETPKAPEPPKPAPQPSKPAPEVKPQAPQPSLNESIKQQPRAAVIDNFQKIGKIKDSLTINQKFMFTKVLFHGDFELFSRAIDQLDRYDNIKAAMRYIEEEHATGWDHDSEEFHEFMELVERRFL</sequence>
<feature type="compositionally biased region" description="Pro residues" evidence="1">
    <location>
        <begin position="221"/>
        <end position="236"/>
    </location>
</feature>
<dbReference type="STRING" id="947013.SAMN04488109_2768"/>
<keyword evidence="3" id="KW-1185">Reference proteome</keyword>
<evidence type="ECO:0000313" key="3">
    <source>
        <dbReference type="Proteomes" id="UP000184212"/>
    </source>
</evidence>
<reference evidence="2 3" key="1">
    <citation type="submission" date="2016-11" db="EMBL/GenBank/DDBJ databases">
        <authorList>
            <person name="Jaros S."/>
            <person name="Januszkiewicz K."/>
            <person name="Wedrychowicz H."/>
        </authorList>
    </citation>
    <scope>NUCLEOTIDE SEQUENCE [LARGE SCALE GENOMIC DNA]</scope>
    <source>
        <strain evidence="2 3">DSM 24574</strain>
    </source>
</reference>
<dbReference type="Proteomes" id="UP000184212">
    <property type="component" value="Unassembled WGS sequence"/>
</dbReference>
<evidence type="ECO:0000313" key="2">
    <source>
        <dbReference type="EMBL" id="SHG98752.1"/>
    </source>
</evidence>
<evidence type="ECO:0000256" key="1">
    <source>
        <dbReference type="SAM" id="MobiDB-lite"/>
    </source>
</evidence>
<gene>
    <name evidence="2" type="ORF">SAMN04488109_2768</name>
</gene>
<name>A0A1M5PAI7_9BACT</name>
<feature type="region of interest" description="Disordered" evidence="1">
    <location>
        <begin position="219"/>
        <end position="282"/>
    </location>
</feature>
<feature type="compositionally biased region" description="Pro residues" evidence="1">
    <location>
        <begin position="250"/>
        <end position="263"/>
    </location>
</feature>
<protein>
    <submittedName>
        <fullName evidence="2">Uncharacterized protein</fullName>
    </submittedName>
</protein>
<proteinExistence type="predicted"/>
<organism evidence="2 3">
    <name type="scientific">Chryseolinea serpens</name>
    <dbReference type="NCBI Taxonomy" id="947013"/>
    <lineage>
        <taxon>Bacteria</taxon>
        <taxon>Pseudomonadati</taxon>
        <taxon>Bacteroidota</taxon>
        <taxon>Cytophagia</taxon>
        <taxon>Cytophagales</taxon>
        <taxon>Fulvivirgaceae</taxon>
        <taxon>Chryseolinea</taxon>
    </lineage>
</organism>
<accession>A0A1M5PAI7</accession>